<dbReference type="AlphaFoldDB" id="A0A7X0C741"/>
<name>A0A7X0C741_9ACTN</name>
<accession>A0A7X0C741</accession>
<keyword evidence="2" id="KW-1185">Reference proteome</keyword>
<reference evidence="1 2" key="1">
    <citation type="submission" date="2020-08" db="EMBL/GenBank/DDBJ databases">
        <title>Sequencing the genomes of 1000 actinobacteria strains.</title>
        <authorList>
            <person name="Klenk H.-P."/>
        </authorList>
    </citation>
    <scope>NUCLEOTIDE SEQUENCE [LARGE SCALE GENOMIC DNA]</scope>
    <source>
        <strain evidence="1 2">DSM 45913</strain>
    </source>
</reference>
<evidence type="ECO:0000313" key="1">
    <source>
        <dbReference type="EMBL" id="MBB6349737.1"/>
    </source>
</evidence>
<sequence length="95" mass="9640">MQPFVGGQAQRVGEDGEHLRGGLAVAALFEPGQAQRGPAGAILSPAFLGLVRLARVVDMTSETTSSAIPTAVIAGSARPRGGDRSVTCRVGEVIA</sequence>
<protein>
    <submittedName>
        <fullName evidence="1">Uncharacterized protein</fullName>
    </submittedName>
</protein>
<gene>
    <name evidence="1" type="ORF">FHU36_006282</name>
</gene>
<dbReference type="Proteomes" id="UP000583800">
    <property type="component" value="Unassembled WGS sequence"/>
</dbReference>
<evidence type="ECO:0000313" key="2">
    <source>
        <dbReference type="Proteomes" id="UP000583800"/>
    </source>
</evidence>
<dbReference type="RefSeq" id="WP_185087773.1">
    <property type="nucleotide sequence ID" value="NZ_JACHJB010000002.1"/>
</dbReference>
<proteinExistence type="predicted"/>
<organism evidence="1 2">
    <name type="scientific">Nonomuraea muscovyensis</name>
    <dbReference type="NCBI Taxonomy" id="1124761"/>
    <lineage>
        <taxon>Bacteria</taxon>
        <taxon>Bacillati</taxon>
        <taxon>Actinomycetota</taxon>
        <taxon>Actinomycetes</taxon>
        <taxon>Streptosporangiales</taxon>
        <taxon>Streptosporangiaceae</taxon>
        <taxon>Nonomuraea</taxon>
    </lineage>
</organism>
<comment type="caution">
    <text evidence="1">The sequence shown here is derived from an EMBL/GenBank/DDBJ whole genome shotgun (WGS) entry which is preliminary data.</text>
</comment>
<dbReference type="EMBL" id="JACHJB010000002">
    <property type="protein sequence ID" value="MBB6349737.1"/>
    <property type="molecule type" value="Genomic_DNA"/>
</dbReference>